<dbReference type="GO" id="GO:0003677">
    <property type="term" value="F:DNA binding"/>
    <property type="evidence" value="ECO:0007669"/>
    <property type="project" value="InterPro"/>
</dbReference>
<keyword evidence="8" id="KW-1185">Reference proteome</keyword>
<comment type="similarity">
    <text evidence="1">Belongs to the N(4)/N(6)-methyltransferase family.</text>
</comment>
<evidence type="ECO:0000256" key="4">
    <source>
        <dbReference type="ARBA" id="ARBA00022691"/>
    </source>
</evidence>
<dbReference type="GO" id="GO:0032259">
    <property type="term" value="P:methylation"/>
    <property type="evidence" value="ECO:0007669"/>
    <property type="project" value="UniProtKB-KW"/>
</dbReference>
<comment type="caution">
    <text evidence="7">The sequence shown here is derived from an EMBL/GenBank/DDBJ whole genome shotgun (WGS) entry which is preliminary data.</text>
</comment>
<keyword evidence="2 7" id="KW-0489">Methyltransferase</keyword>
<dbReference type="GO" id="GO:0009307">
    <property type="term" value="P:DNA restriction-modification system"/>
    <property type="evidence" value="ECO:0007669"/>
    <property type="project" value="UniProtKB-KW"/>
</dbReference>
<dbReference type="PRINTS" id="PR00506">
    <property type="entry name" value="D21N6MTFRASE"/>
</dbReference>
<feature type="domain" description="DNA methylase N-4/N-6" evidence="6">
    <location>
        <begin position="111"/>
        <end position="429"/>
    </location>
</feature>
<gene>
    <name evidence="7" type="ORF">B5F14_05765</name>
</gene>
<dbReference type="Proteomes" id="UP000195447">
    <property type="component" value="Unassembled WGS sequence"/>
</dbReference>
<dbReference type="RefSeq" id="WP_087158626.1">
    <property type="nucleotide sequence ID" value="NZ_NFKM01000009.1"/>
</dbReference>
<dbReference type="AlphaFoldDB" id="A0A1Y4LVF5"/>
<dbReference type="PIRSF" id="PIRSF015855">
    <property type="entry name" value="TypeIII_Mtase_mKpnI"/>
    <property type="match status" value="1"/>
</dbReference>
<dbReference type="InterPro" id="IPR002941">
    <property type="entry name" value="DNA_methylase_N4/N6"/>
</dbReference>
<dbReference type="PROSITE" id="PS00092">
    <property type="entry name" value="N6_MTASE"/>
    <property type="match status" value="1"/>
</dbReference>
<proteinExistence type="inferred from homology"/>
<evidence type="ECO:0000256" key="2">
    <source>
        <dbReference type="ARBA" id="ARBA00022603"/>
    </source>
</evidence>
<keyword evidence="4" id="KW-0949">S-adenosyl-L-methionine</keyword>
<dbReference type="Pfam" id="PF01555">
    <property type="entry name" value="N6_N4_Mtase"/>
    <property type="match status" value="1"/>
</dbReference>
<evidence type="ECO:0000313" key="7">
    <source>
        <dbReference type="EMBL" id="OUP60615.1"/>
    </source>
</evidence>
<evidence type="ECO:0000259" key="6">
    <source>
        <dbReference type="Pfam" id="PF01555"/>
    </source>
</evidence>
<protein>
    <submittedName>
        <fullName evidence="7">Site-specific DNA-methyltransferase</fullName>
    </submittedName>
</protein>
<dbReference type="InterPro" id="IPR029063">
    <property type="entry name" value="SAM-dependent_MTases_sf"/>
</dbReference>
<reference evidence="8" key="1">
    <citation type="submission" date="2017-04" db="EMBL/GenBank/DDBJ databases">
        <title>Function of individual gut microbiota members based on whole genome sequencing of pure cultures obtained from chicken caecum.</title>
        <authorList>
            <person name="Medvecky M."/>
            <person name="Cejkova D."/>
            <person name="Polansky O."/>
            <person name="Karasova D."/>
            <person name="Kubasova T."/>
            <person name="Cizek A."/>
            <person name="Rychlik I."/>
        </authorList>
    </citation>
    <scope>NUCLEOTIDE SEQUENCE [LARGE SCALE GENOMIC DNA]</scope>
    <source>
        <strain evidence="8">An178</strain>
    </source>
</reference>
<dbReference type="SUPFAM" id="SSF53335">
    <property type="entry name" value="S-adenosyl-L-methionine-dependent methyltransferases"/>
    <property type="match status" value="1"/>
</dbReference>
<accession>A0A1Y4LVF5</accession>
<dbReference type="EMBL" id="NFKM01000009">
    <property type="protein sequence ID" value="OUP60615.1"/>
    <property type="molecule type" value="Genomic_DNA"/>
</dbReference>
<evidence type="ECO:0000256" key="5">
    <source>
        <dbReference type="ARBA" id="ARBA00022747"/>
    </source>
</evidence>
<sequence>MEKINDASLDLTKVNIEKLKELFPNVVTEGKIDFDVLRTILGDDVDDSKEKYQFTWKGKNAAIKLAQSPSSATLRPDKNSSKNWDTTENLYIEGDNLEVLKQLQKTYYGKIKMIYIDPPYNTGNDFVYHDNFMNSIKSYKEQTSQEMSSNPETNGRFHTDWLNMMYSRILLAKNLLTSDGFMYISIDDNEIGNLLKICDEIFGKDCFVGNICRATGTTTAQGTESLGKSFDYVVCYSKKSNYSMGGFDLDEKDKSRYNYEDEKGKFSILQLRRTGGEDRREDRPSMFFGIETPDGKIVYPKGPTGYDSRWRVGKETYEKMLKNNEIYFKKNDDGSYSVYYKFYLEGRTKRPSNLWTDIEGNKKAQIDLKSLINEKVFDTPKPLELIYKLSKISMLGNNDIVLDFFSGSATTAHAIMNLNAKDNGNRKFIMVQLPELCDKKTEAYKAGYKNICEIGKERIRRAGEQIKIEWEKKHPSDTLLSSDEKLTTDIGFKVFKLDSTNLIAWDNESEMSEDDLFTLSDVFKEGRTKEDILYEIILKYGVFDMPVTEIVVNGKTMYRVGKRYMIVCLENEITSEDVEAISELSPKSVVFKEDGFKNDNDKINAEYNLQKAGVEDIKCI</sequence>
<dbReference type="Gene3D" id="3.40.50.150">
    <property type="entry name" value="Vaccinia Virus protein VP39"/>
    <property type="match status" value="1"/>
</dbReference>
<name>A0A1Y4LVF5_9FIRM</name>
<evidence type="ECO:0000256" key="3">
    <source>
        <dbReference type="ARBA" id="ARBA00022679"/>
    </source>
</evidence>
<dbReference type="InterPro" id="IPR002295">
    <property type="entry name" value="N4/N6-MTase_EcoPI_Mod-like"/>
</dbReference>
<evidence type="ECO:0000256" key="1">
    <source>
        <dbReference type="ARBA" id="ARBA00006594"/>
    </source>
</evidence>
<organism evidence="7 8">
    <name type="scientific">Faecalitalea cylindroides</name>
    <dbReference type="NCBI Taxonomy" id="39483"/>
    <lineage>
        <taxon>Bacteria</taxon>
        <taxon>Bacillati</taxon>
        <taxon>Bacillota</taxon>
        <taxon>Erysipelotrichia</taxon>
        <taxon>Erysipelotrichales</taxon>
        <taxon>Erysipelotrichaceae</taxon>
        <taxon>Faecalitalea</taxon>
    </lineage>
</organism>
<dbReference type="InterPro" id="IPR002052">
    <property type="entry name" value="DNA_methylase_N6_adenine_CS"/>
</dbReference>
<keyword evidence="5" id="KW-0680">Restriction system</keyword>
<dbReference type="GO" id="GO:0008170">
    <property type="term" value="F:N-methyltransferase activity"/>
    <property type="evidence" value="ECO:0007669"/>
    <property type="project" value="InterPro"/>
</dbReference>
<evidence type="ECO:0000313" key="8">
    <source>
        <dbReference type="Proteomes" id="UP000195447"/>
    </source>
</evidence>
<keyword evidence="3 7" id="KW-0808">Transferase</keyword>